<dbReference type="Proteomes" id="UP001652660">
    <property type="component" value="Chromosome 6c"/>
</dbReference>
<dbReference type="RefSeq" id="XP_027067882.1">
    <property type="nucleotide sequence ID" value="XM_027212081.1"/>
</dbReference>
<evidence type="ECO:0000256" key="2">
    <source>
        <dbReference type="ARBA" id="ARBA00022614"/>
    </source>
</evidence>
<evidence type="ECO:0000259" key="9">
    <source>
        <dbReference type="Pfam" id="PF25019"/>
    </source>
</evidence>
<dbReference type="InterPro" id="IPR036388">
    <property type="entry name" value="WH-like_DNA-bd_sf"/>
</dbReference>
<evidence type="ECO:0000256" key="1">
    <source>
        <dbReference type="ARBA" id="ARBA00008894"/>
    </source>
</evidence>
<keyword evidence="10" id="KW-1185">Reference proteome</keyword>
<dbReference type="InterPro" id="IPR027417">
    <property type="entry name" value="P-loop_NTPase"/>
</dbReference>
<accession>A0A6P6SPS0</accession>
<keyword evidence="6" id="KW-0067">ATP-binding</keyword>
<dbReference type="Pfam" id="PF18052">
    <property type="entry name" value="Rx_N"/>
    <property type="match status" value="1"/>
</dbReference>
<dbReference type="Gene3D" id="1.20.5.4130">
    <property type="match status" value="1"/>
</dbReference>
<proteinExistence type="inferred from homology"/>
<dbReference type="Gene3D" id="3.80.10.10">
    <property type="entry name" value="Ribonuclease Inhibitor"/>
    <property type="match status" value="1"/>
</dbReference>
<dbReference type="SUPFAM" id="SSF52058">
    <property type="entry name" value="L domain-like"/>
    <property type="match status" value="1"/>
</dbReference>
<dbReference type="Pfam" id="PF25019">
    <property type="entry name" value="LRR_R13L1-DRL21"/>
    <property type="match status" value="1"/>
</dbReference>
<evidence type="ECO:0000259" key="8">
    <source>
        <dbReference type="Pfam" id="PF23559"/>
    </source>
</evidence>
<evidence type="ECO:0000259" key="7">
    <source>
        <dbReference type="Pfam" id="PF18052"/>
    </source>
</evidence>
<dbReference type="OrthoDB" id="1194372at2759"/>
<dbReference type="InterPro" id="IPR032675">
    <property type="entry name" value="LRR_dom_sf"/>
</dbReference>
<dbReference type="Gene3D" id="1.10.8.430">
    <property type="entry name" value="Helical domain of apoptotic protease-activating factors"/>
    <property type="match status" value="1"/>
</dbReference>
<feature type="domain" description="Disease resistance N-terminal" evidence="7">
    <location>
        <begin position="16"/>
        <end position="97"/>
    </location>
</feature>
<dbReference type="InterPro" id="IPR044974">
    <property type="entry name" value="Disease_R_plants"/>
</dbReference>
<name>A0A6P6SPS0_COFAR</name>
<evidence type="ECO:0000256" key="4">
    <source>
        <dbReference type="ARBA" id="ARBA00022741"/>
    </source>
</evidence>
<evidence type="ECO:0000313" key="10">
    <source>
        <dbReference type="Proteomes" id="UP001652660"/>
    </source>
</evidence>
<dbReference type="PANTHER" id="PTHR23155:SF1226">
    <property type="entry name" value="OS05G0492600 PROTEIN"/>
    <property type="match status" value="1"/>
</dbReference>
<dbReference type="SUPFAM" id="SSF52540">
    <property type="entry name" value="P-loop containing nucleoside triphosphate hydrolases"/>
    <property type="match status" value="1"/>
</dbReference>
<dbReference type="InterPro" id="IPR056789">
    <property type="entry name" value="LRR_R13L1-DRL21"/>
</dbReference>
<dbReference type="Pfam" id="PF23559">
    <property type="entry name" value="WHD_DRP"/>
    <property type="match status" value="1"/>
</dbReference>
<evidence type="ECO:0000256" key="6">
    <source>
        <dbReference type="ARBA" id="ARBA00022840"/>
    </source>
</evidence>
<gene>
    <name evidence="11" type="primary">LOC113693541</name>
</gene>
<dbReference type="GO" id="GO:0098542">
    <property type="term" value="P:defense response to other organism"/>
    <property type="evidence" value="ECO:0007669"/>
    <property type="project" value="TreeGrafter"/>
</dbReference>
<keyword evidence="4" id="KW-0547">Nucleotide-binding</keyword>
<reference evidence="10" key="1">
    <citation type="journal article" date="2025" name="Foods">
        <title>Unveiling the Microbial Signatures of Arabica Coffee Cherries: Insights into Ripeness Specific Diversity, Functional Traits, and Implications for Quality and Safety.</title>
        <authorList>
            <consortium name="RefSeq"/>
            <person name="Tenea G.N."/>
            <person name="Cifuentes V."/>
            <person name="Reyes P."/>
            <person name="Cevallos-Vallejos M."/>
        </authorList>
    </citation>
    <scope>NUCLEOTIDE SEQUENCE [LARGE SCALE GENOMIC DNA]</scope>
</reference>
<comment type="similarity">
    <text evidence="1">Belongs to the disease resistance NB-LRR family.</text>
</comment>
<organism evidence="10 11">
    <name type="scientific">Coffea arabica</name>
    <name type="common">Arabian coffee</name>
    <dbReference type="NCBI Taxonomy" id="13443"/>
    <lineage>
        <taxon>Eukaryota</taxon>
        <taxon>Viridiplantae</taxon>
        <taxon>Streptophyta</taxon>
        <taxon>Embryophyta</taxon>
        <taxon>Tracheophyta</taxon>
        <taxon>Spermatophyta</taxon>
        <taxon>Magnoliopsida</taxon>
        <taxon>eudicotyledons</taxon>
        <taxon>Gunneridae</taxon>
        <taxon>Pentapetalae</taxon>
        <taxon>asterids</taxon>
        <taxon>lamiids</taxon>
        <taxon>Gentianales</taxon>
        <taxon>Rubiaceae</taxon>
        <taxon>Ixoroideae</taxon>
        <taxon>Gardenieae complex</taxon>
        <taxon>Bertiereae - Coffeeae clade</taxon>
        <taxon>Coffeeae</taxon>
        <taxon>Coffea</taxon>
    </lineage>
</organism>
<protein>
    <submittedName>
        <fullName evidence="11">Disease resistance protein RGA1</fullName>
    </submittedName>
</protein>
<dbReference type="GeneID" id="113693541"/>
<evidence type="ECO:0000256" key="3">
    <source>
        <dbReference type="ARBA" id="ARBA00022737"/>
    </source>
</evidence>
<evidence type="ECO:0000313" key="11">
    <source>
        <dbReference type="RefSeq" id="XP_027067882.1"/>
    </source>
</evidence>
<feature type="domain" description="Disease resistance protein winged helix" evidence="8">
    <location>
        <begin position="253"/>
        <end position="323"/>
    </location>
</feature>
<dbReference type="GO" id="GO:0043531">
    <property type="term" value="F:ADP binding"/>
    <property type="evidence" value="ECO:0007669"/>
    <property type="project" value="InterPro"/>
</dbReference>
<dbReference type="InterPro" id="IPR041118">
    <property type="entry name" value="Rx_N"/>
</dbReference>
<sequence>MEDALRSGFSSTGFQVLFKKICNLAAEEIKLILGVNDGFRKFQRILLRMQALLDYVDDGRVIFPNKKCKEAWKMWLVDLNILCYDAEDIVDKLSFQLPNFNDNFWNEKHEDWEILSLHFRYGEPGSRGIVTTRSTLALSIVCTGLEYNLQHLFDEDCWEVMKQMAFLELNIQVPEKLEQIGKEIAKKCKGLPLAAKTLGSFLHSKCDEKDWYSILESAFWDLEQDKNGIIPFLALSYYHLLAHLKKYFAYCSIFLQNHEFEVDDLILLWIVEGFVEPNGGRRLEDIGKDYFKDLLWRSLFQCLFDNPNSPEICKMHDLIHGMAQSVSSNFFEHPEFLAYHSLRTFIFFCKSGVGLQELNDGPLLKFRSLRVLDLRKTGHKKVSMSVDHLKHLRYMNLSEIKFSDYQGEFTLRVFKVGKDEGCSIQELGNMRFLRGSLCITNLNFVANETQAKEANLKEKPCLDKLELEWSKDIANSNHQAEVLEGLEPDMNLKELVITNYSGNRFPGMGRQAHRCFQILNSVLIALYPGADEEKTEETCAILDQSRPFGYPHCSIILGQSLTIIVSTEAGIPSSGKDCNSEHAIISKCLRECRSERDGRDISLGHCLNLHSRRFGKSPFSIPSHTSRFKKVSSSNFSNFGNA</sequence>
<dbReference type="InterPro" id="IPR058922">
    <property type="entry name" value="WHD_DRP"/>
</dbReference>
<evidence type="ECO:0000256" key="5">
    <source>
        <dbReference type="ARBA" id="ARBA00022821"/>
    </source>
</evidence>
<dbReference type="InterPro" id="IPR042197">
    <property type="entry name" value="Apaf_helical"/>
</dbReference>
<keyword evidence="5" id="KW-0611">Plant defense</keyword>
<keyword evidence="2" id="KW-0433">Leucine-rich repeat</keyword>
<keyword evidence="3" id="KW-0677">Repeat</keyword>
<dbReference type="AlphaFoldDB" id="A0A6P6SPS0"/>
<feature type="domain" description="R13L1/DRL21-like LRR repeat region" evidence="9">
    <location>
        <begin position="424"/>
        <end position="520"/>
    </location>
</feature>
<dbReference type="PANTHER" id="PTHR23155">
    <property type="entry name" value="DISEASE RESISTANCE PROTEIN RP"/>
    <property type="match status" value="1"/>
</dbReference>
<dbReference type="Gene3D" id="1.10.10.10">
    <property type="entry name" value="Winged helix-like DNA-binding domain superfamily/Winged helix DNA-binding domain"/>
    <property type="match status" value="1"/>
</dbReference>
<reference evidence="11" key="2">
    <citation type="submission" date="2025-08" db="UniProtKB">
        <authorList>
            <consortium name="RefSeq"/>
        </authorList>
    </citation>
    <scope>IDENTIFICATION</scope>
    <source>
        <tissue evidence="11">Leaves</tissue>
    </source>
</reference>